<dbReference type="SUPFAM" id="SSF158472">
    <property type="entry name" value="HAMP domain-like"/>
    <property type="match status" value="1"/>
</dbReference>
<evidence type="ECO:0000256" key="6">
    <source>
        <dbReference type="ARBA" id="ARBA00022692"/>
    </source>
</evidence>
<dbReference type="Gene3D" id="1.10.287.130">
    <property type="match status" value="1"/>
</dbReference>
<keyword evidence="8" id="KW-1133">Transmembrane helix</keyword>
<evidence type="ECO:0000313" key="13">
    <source>
        <dbReference type="EMBL" id="MBK1783820.1"/>
    </source>
</evidence>
<dbReference type="PROSITE" id="PS50109">
    <property type="entry name" value="HIS_KIN"/>
    <property type="match status" value="1"/>
</dbReference>
<evidence type="ECO:0000256" key="9">
    <source>
        <dbReference type="ARBA" id="ARBA00023012"/>
    </source>
</evidence>
<comment type="caution">
    <text evidence="13">The sequence shown here is derived from an EMBL/GenBank/DDBJ whole genome shotgun (WGS) entry which is preliminary data.</text>
</comment>
<evidence type="ECO:0000259" key="11">
    <source>
        <dbReference type="PROSITE" id="PS50109"/>
    </source>
</evidence>
<organism evidence="13 14">
    <name type="scientific">Prauserella cavernicola</name>
    <dbReference type="NCBI Taxonomy" id="2800127"/>
    <lineage>
        <taxon>Bacteria</taxon>
        <taxon>Bacillati</taxon>
        <taxon>Actinomycetota</taxon>
        <taxon>Actinomycetes</taxon>
        <taxon>Pseudonocardiales</taxon>
        <taxon>Pseudonocardiaceae</taxon>
        <taxon>Prauserella</taxon>
    </lineage>
</organism>
<dbReference type="CDD" id="cd00075">
    <property type="entry name" value="HATPase"/>
    <property type="match status" value="1"/>
</dbReference>
<dbReference type="InterPro" id="IPR003594">
    <property type="entry name" value="HATPase_dom"/>
</dbReference>
<dbReference type="SUPFAM" id="SSF55874">
    <property type="entry name" value="ATPase domain of HSP90 chaperone/DNA topoisomerase II/histidine kinase"/>
    <property type="match status" value="1"/>
</dbReference>
<evidence type="ECO:0000256" key="1">
    <source>
        <dbReference type="ARBA" id="ARBA00000085"/>
    </source>
</evidence>
<comment type="catalytic activity">
    <reaction evidence="1">
        <text>ATP + protein L-histidine = ADP + protein N-phospho-L-histidine.</text>
        <dbReference type="EC" id="2.7.13.3"/>
    </reaction>
</comment>
<dbReference type="AlphaFoldDB" id="A0A934V471"/>
<dbReference type="InterPro" id="IPR003660">
    <property type="entry name" value="HAMP_dom"/>
</dbReference>
<gene>
    <name evidence="13" type="ORF">JHE00_05715</name>
</gene>
<dbReference type="SMART" id="SM00387">
    <property type="entry name" value="HATPase_c"/>
    <property type="match status" value="1"/>
</dbReference>
<dbReference type="InterPro" id="IPR050428">
    <property type="entry name" value="TCS_sensor_his_kinase"/>
</dbReference>
<accession>A0A934V471</accession>
<dbReference type="PRINTS" id="PR00344">
    <property type="entry name" value="BCTRLSENSOR"/>
</dbReference>
<dbReference type="Pfam" id="PF02518">
    <property type="entry name" value="HATPase_c"/>
    <property type="match status" value="1"/>
</dbReference>
<reference evidence="13" key="1">
    <citation type="submission" date="2020-12" db="EMBL/GenBank/DDBJ databases">
        <title>Prauserella sp. ASG 168, a novel actinomycete isolated from cave rock.</title>
        <authorList>
            <person name="Suriyachadkun C."/>
        </authorList>
    </citation>
    <scope>NUCLEOTIDE SEQUENCE</scope>
    <source>
        <strain evidence="13">ASG 168</strain>
    </source>
</reference>
<dbReference type="Gene3D" id="6.10.340.10">
    <property type="match status" value="1"/>
</dbReference>
<evidence type="ECO:0000256" key="4">
    <source>
        <dbReference type="ARBA" id="ARBA00022553"/>
    </source>
</evidence>
<dbReference type="GO" id="GO:0005886">
    <property type="term" value="C:plasma membrane"/>
    <property type="evidence" value="ECO:0007669"/>
    <property type="project" value="UniProtKB-SubCell"/>
</dbReference>
<name>A0A934V471_9PSEU</name>
<keyword evidence="9" id="KW-0902">Two-component regulatory system</keyword>
<dbReference type="InterPro" id="IPR003661">
    <property type="entry name" value="HisK_dim/P_dom"/>
</dbReference>
<evidence type="ECO:0000256" key="2">
    <source>
        <dbReference type="ARBA" id="ARBA00004236"/>
    </source>
</evidence>
<keyword evidence="6" id="KW-0812">Transmembrane</keyword>
<comment type="subcellular location">
    <subcellularLocation>
        <location evidence="2">Cell membrane</location>
    </subcellularLocation>
</comment>
<evidence type="ECO:0000256" key="7">
    <source>
        <dbReference type="ARBA" id="ARBA00022777"/>
    </source>
</evidence>
<dbReference type="InterPro" id="IPR036097">
    <property type="entry name" value="HisK_dim/P_sf"/>
</dbReference>
<dbReference type="GO" id="GO:0000155">
    <property type="term" value="F:phosphorelay sensor kinase activity"/>
    <property type="evidence" value="ECO:0007669"/>
    <property type="project" value="InterPro"/>
</dbReference>
<dbReference type="InterPro" id="IPR005467">
    <property type="entry name" value="His_kinase_dom"/>
</dbReference>
<feature type="domain" description="HAMP" evidence="12">
    <location>
        <begin position="187"/>
        <end position="239"/>
    </location>
</feature>
<keyword evidence="10" id="KW-0472">Membrane</keyword>
<dbReference type="PANTHER" id="PTHR45436:SF5">
    <property type="entry name" value="SENSOR HISTIDINE KINASE TRCS"/>
    <property type="match status" value="1"/>
</dbReference>
<dbReference type="Proteomes" id="UP000635245">
    <property type="component" value="Unassembled WGS sequence"/>
</dbReference>
<dbReference type="EMBL" id="JAENJH010000001">
    <property type="protein sequence ID" value="MBK1783820.1"/>
    <property type="molecule type" value="Genomic_DNA"/>
</dbReference>
<dbReference type="PANTHER" id="PTHR45436">
    <property type="entry name" value="SENSOR HISTIDINE KINASE YKOH"/>
    <property type="match status" value="1"/>
</dbReference>
<evidence type="ECO:0000313" key="14">
    <source>
        <dbReference type="Proteomes" id="UP000635245"/>
    </source>
</evidence>
<keyword evidence="7 13" id="KW-0418">Kinase</keyword>
<dbReference type="SMART" id="SM00388">
    <property type="entry name" value="HisKA"/>
    <property type="match status" value="1"/>
</dbReference>
<dbReference type="Gene3D" id="3.30.565.10">
    <property type="entry name" value="Histidine kinase-like ATPase, C-terminal domain"/>
    <property type="match status" value="1"/>
</dbReference>
<dbReference type="SUPFAM" id="SSF47384">
    <property type="entry name" value="Homodimeric domain of signal transducing histidine kinase"/>
    <property type="match status" value="1"/>
</dbReference>
<dbReference type="CDD" id="cd06225">
    <property type="entry name" value="HAMP"/>
    <property type="match status" value="1"/>
</dbReference>
<dbReference type="CDD" id="cd00082">
    <property type="entry name" value="HisKA"/>
    <property type="match status" value="1"/>
</dbReference>
<evidence type="ECO:0000256" key="8">
    <source>
        <dbReference type="ARBA" id="ARBA00022989"/>
    </source>
</evidence>
<dbReference type="Pfam" id="PF00672">
    <property type="entry name" value="HAMP"/>
    <property type="match status" value="1"/>
</dbReference>
<dbReference type="SMART" id="SM00304">
    <property type="entry name" value="HAMP"/>
    <property type="match status" value="1"/>
</dbReference>
<dbReference type="Pfam" id="PF00512">
    <property type="entry name" value="HisKA"/>
    <property type="match status" value="1"/>
</dbReference>
<dbReference type="EC" id="2.7.13.3" evidence="3"/>
<evidence type="ECO:0000256" key="10">
    <source>
        <dbReference type="ARBA" id="ARBA00023136"/>
    </source>
</evidence>
<keyword evidence="14" id="KW-1185">Reference proteome</keyword>
<dbReference type="InterPro" id="IPR004358">
    <property type="entry name" value="Sig_transdc_His_kin-like_C"/>
</dbReference>
<dbReference type="PROSITE" id="PS50885">
    <property type="entry name" value="HAMP"/>
    <property type="match status" value="1"/>
</dbReference>
<proteinExistence type="predicted"/>
<keyword evidence="4" id="KW-0597">Phosphoprotein</keyword>
<evidence type="ECO:0000256" key="3">
    <source>
        <dbReference type="ARBA" id="ARBA00012438"/>
    </source>
</evidence>
<evidence type="ECO:0000256" key="5">
    <source>
        <dbReference type="ARBA" id="ARBA00022679"/>
    </source>
</evidence>
<dbReference type="FunFam" id="1.10.287.130:FF:000010">
    <property type="entry name" value="Two-component sensor histidine kinase"/>
    <property type="match status" value="1"/>
</dbReference>
<keyword evidence="5" id="KW-0808">Transferase</keyword>
<dbReference type="InterPro" id="IPR036890">
    <property type="entry name" value="HATPase_C_sf"/>
</dbReference>
<feature type="domain" description="Histidine kinase" evidence="11">
    <location>
        <begin position="254"/>
        <end position="463"/>
    </location>
</feature>
<protein>
    <recommendedName>
        <fullName evidence="3">histidine kinase</fullName>
        <ecNumber evidence="3">2.7.13.3</ecNumber>
    </recommendedName>
</protein>
<evidence type="ECO:0000259" key="12">
    <source>
        <dbReference type="PROSITE" id="PS50885"/>
    </source>
</evidence>
<sequence>MRPRGLRVRLVLAFVLVTVIGAVAAAWASYGSARGSMVDEAQQRATDEIRRRVAAVTADLTYPPDQGALDRLRAAVGAPALVTYGSLSSAEGTGLGLLTGELRAEVRDREALVFQRVTSDEGPRLLVGTPVMRTSVDGARAPSGIEVYAVRDLTPTQQRIDASAEAAVRTSALALPLAIVLALFAAGGVLRPVRELGGTARRLADGDLDARLRVRGSDELAELSATFNHMAAELQDSVDELRRMEADSRRFVADVSHELRTPLTTLTAVAEVLEGEAQRMTPDARESTLLAVEETRKLTRLVEDLIEVSRFDSGTASLRREQVWVRRAVEDCLRARGLLDQVELDAPDDVTAVLDRRRLDVLVANLVGNAFTHGRPPVLVRLRADDEQVEVTVVDHGPGLPEGGRHRVFERFYKADAARTRSEGSGLGLALALENARLHGGDVVAGDEPGAGARFVATLRRFPREDT</sequence>